<dbReference type="Gene3D" id="3.30.420.110">
    <property type="entry name" value="MutS, connector domain"/>
    <property type="match status" value="1"/>
</dbReference>
<feature type="domain" description="DNA mismatch repair proteins mutS family" evidence="11">
    <location>
        <begin position="671"/>
        <end position="687"/>
    </location>
</feature>
<dbReference type="EMBL" id="CCSE01000001">
    <property type="protein sequence ID" value="CDZ99626.1"/>
    <property type="molecule type" value="Genomic_DNA"/>
</dbReference>
<dbReference type="GO" id="GO:0005829">
    <property type="term" value="C:cytosol"/>
    <property type="evidence" value="ECO:0007669"/>
    <property type="project" value="TreeGrafter"/>
</dbReference>
<keyword evidence="3 9" id="KW-0547">Nucleotide-binding</keyword>
<dbReference type="Gene3D" id="1.10.1420.10">
    <property type="match status" value="2"/>
</dbReference>
<comment type="similarity">
    <text evidence="1 9 10">Belongs to the DNA mismatch repair MutS family.</text>
</comment>
<dbReference type="NCBIfam" id="NF003810">
    <property type="entry name" value="PRK05399.1"/>
    <property type="match status" value="1"/>
</dbReference>
<dbReference type="SMART" id="SM00533">
    <property type="entry name" value="MUTSd"/>
    <property type="match status" value="1"/>
</dbReference>
<dbReference type="Pfam" id="PF01624">
    <property type="entry name" value="MutS_I"/>
    <property type="match status" value="1"/>
</dbReference>
<comment type="function">
    <text evidence="8 9">This protein is involved in the repair of mismatches in DNA. It is possible that it carries out the mismatch recognition step. This protein has a weak ATPase activity.</text>
</comment>
<evidence type="ECO:0000256" key="5">
    <source>
        <dbReference type="ARBA" id="ARBA00022840"/>
    </source>
</evidence>
<evidence type="ECO:0000256" key="2">
    <source>
        <dbReference type="ARBA" id="ARBA00021982"/>
    </source>
</evidence>
<dbReference type="Pfam" id="PF05192">
    <property type="entry name" value="MutS_III"/>
    <property type="match status" value="1"/>
</dbReference>
<dbReference type="STRING" id="1461582.BN1048_00567"/>
<reference evidence="12 13" key="1">
    <citation type="submission" date="2014-07" db="EMBL/GenBank/DDBJ databases">
        <authorList>
            <person name="Urmite Genomes Urmite Genomes"/>
        </authorList>
    </citation>
    <scope>NUCLEOTIDE SEQUENCE [LARGE SCALE GENOMIC DNA]</scope>
    <source>
        <strain evidence="12 13">13MG44_air</strain>
    </source>
</reference>
<dbReference type="InterPro" id="IPR036678">
    <property type="entry name" value="MutS_con_dom_sf"/>
</dbReference>
<dbReference type="PROSITE" id="PS00486">
    <property type="entry name" value="DNA_MISMATCH_REPAIR_2"/>
    <property type="match status" value="1"/>
</dbReference>
<evidence type="ECO:0000256" key="3">
    <source>
        <dbReference type="ARBA" id="ARBA00022741"/>
    </source>
</evidence>
<proteinExistence type="inferred from homology"/>
<dbReference type="OrthoDB" id="9802448at2"/>
<dbReference type="HOGENOM" id="CLU_002472_3_1_9"/>
<dbReference type="Gene3D" id="3.40.1170.10">
    <property type="entry name" value="DNA repair protein MutS, domain I"/>
    <property type="match status" value="1"/>
</dbReference>
<sequence>MREPTPMMKQYFSIKDNHPDSLLLFRLGDFYELFYDDAVTAAKVLEITLTSRDKSKDPIPMCGVPYHSARNYIAKLIDNGYKVAICEQMEDPTETKGMVKREVVRVITPGTLIDDFGMDDGASNFILAVHETDERTEVSYADISTGEIFAFSTSDETELKSEIETLGARELVTNAESEHIIHRIYNDPPLYTVFEADEPADYDYEDDIDEHRAINLLLNYIRKQNMQELKHLKTVEKHRINTFMKLNYAAISNLELLENIQTKKVKGSLFWYLNRTETPMGKRMLRKLIERPLVSKKEIENRQSIVTTLIDNFTEREQLSNILNDVYDIERLVGRLAFNNVDVKDLVQLRDSLYGLPELKTVLESLKLTDNKTFSNFDSMEDAYERLEVLTDTPPKTIREGKIFKDGVSEELDNLRDISTNARTWLNNYLETEKERTGIKNLKIGFNKVFGYYLEISKVQAMNFDAEKFEYNRKQTLTNAERFITPELKEMESQILTAEDDSIKLEFNMFTELRTDMMEYITRLQRTAEQISTLDTLISFALVSNDYHLTTPEFSSDKSIKLVDARHPIVERMLNENTYVPNDLTMSKDNFIYLITGPNMSGKSTYMRQVALIIIMAQIGMRVPAASAKVPIFDAIYTRIGASDDLSSGKSTFMIEMMEANTALQHATKDSLLIFDEIGRGTSTYDGMALAQAMLVYIHEEIGAKTLFSTHYHELTNLEDELTGLQNVHVKATEYDGKLVFLHKVKPGAVEKSYGIHVAKLAELPDRVTELAAEYLSGFENQKHDREPPHRQDDIFQLELPLDDSETVSKDDKQLLGELTALDLNNMTPMEALNTLHGLVNKARGEG</sequence>
<dbReference type="GO" id="GO:0030983">
    <property type="term" value="F:mismatched DNA binding"/>
    <property type="evidence" value="ECO:0007669"/>
    <property type="project" value="InterPro"/>
</dbReference>
<dbReference type="InterPro" id="IPR007696">
    <property type="entry name" value="DNA_mismatch_repair_MutS_core"/>
</dbReference>
<dbReference type="RefSeq" id="WP_035808217.1">
    <property type="nucleotide sequence ID" value="NZ_CCSE01000001.1"/>
</dbReference>
<evidence type="ECO:0000256" key="4">
    <source>
        <dbReference type="ARBA" id="ARBA00022763"/>
    </source>
</evidence>
<evidence type="ECO:0000256" key="10">
    <source>
        <dbReference type="RuleBase" id="RU003756"/>
    </source>
</evidence>
<dbReference type="SUPFAM" id="SSF55271">
    <property type="entry name" value="DNA repair protein MutS, domain I"/>
    <property type="match status" value="1"/>
</dbReference>
<evidence type="ECO:0000256" key="9">
    <source>
        <dbReference type="HAMAP-Rule" id="MF_00096"/>
    </source>
</evidence>
<keyword evidence="6 9" id="KW-0238">DNA-binding</keyword>
<accession>A0A078M4M6</accession>
<evidence type="ECO:0000256" key="6">
    <source>
        <dbReference type="ARBA" id="ARBA00023125"/>
    </source>
</evidence>
<dbReference type="GO" id="GO:0006298">
    <property type="term" value="P:mismatch repair"/>
    <property type="evidence" value="ECO:0007669"/>
    <property type="project" value="UniProtKB-UniRule"/>
</dbReference>
<dbReference type="InterPro" id="IPR007860">
    <property type="entry name" value="DNA_mmatch_repair_MutS_con_dom"/>
</dbReference>
<dbReference type="GO" id="GO:0003684">
    <property type="term" value="F:damaged DNA binding"/>
    <property type="evidence" value="ECO:0007669"/>
    <property type="project" value="UniProtKB-UniRule"/>
</dbReference>
<name>A0A078M4M6_9STAP</name>
<evidence type="ECO:0000313" key="12">
    <source>
        <dbReference type="EMBL" id="CDZ99626.1"/>
    </source>
</evidence>
<evidence type="ECO:0000313" key="13">
    <source>
        <dbReference type="Proteomes" id="UP000044136"/>
    </source>
</evidence>
<evidence type="ECO:0000259" key="11">
    <source>
        <dbReference type="PROSITE" id="PS00486"/>
    </source>
</evidence>
<dbReference type="InterPro" id="IPR016151">
    <property type="entry name" value="DNA_mismatch_repair_MutS_N"/>
</dbReference>
<dbReference type="InterPro" id="IPR000432">
    <property type="entry name" value="DNA_mismatch_repair_MutS_C"/>
</dbReference>
<dbReference type="InterPro" id="IPR005748">
    <property type="entry name" value="DNA_mismatch_repair_MutS"/>
</dbReference>
<dbReference type="NCBIfam" id="TIGR01070">
    <property type="entry name" value="mutS1"/>
    <property type="match status" value="1"/>
</dbReference>
<keyword evidence="4 9" id="KW-0227">DNA damage</keyword>
<dbReference type="SUPFAM" id="SSF53150">
    <property type="entry name" value="DNA repair protein MutS, domain II"/>
    <property type="match status" value="1"/>
</dbReference>
<protein>
    <recommendedName>
        <fullName evidence="2 9">DNA mismatch repair protein MutS</fullName>
    </recommendedName>
</protein>
<dbReference type="AlphaFoldDB" id="A0A078M4M6"/>
<evidence type="ECO:0000256" key="7">
    <source>
        <dbReference type="ARBA" id="ARBA00023204"/>
    </source>
</evidence>
<dbReference type="SMART" id="SM00534">
    <property type="entry name" value="MUTSac"/>
    <property type="match status" value="1"/>
</dbReference>
<dbReference type="InterPro" id="IPR045076">
    <property type="entry name" value="MutS"/>
</dbReference>
<dbReference type="GO" id="GO:0140664">
    <property type="term" value="F:ATP-dependent DNA damage sensor activity"/>
    <property type="evidence" value="ECO:0007669"/>
    <property type="project" value="InterPro"/>
</dbReference>
<dbReference type="Pfam" id="PF00488">
    <property type="entry name" value="MutS_V"/>
    <property type="match status" value="1"/>
</dbReference>
<dbReference type="InterPro" id="IPR017261">
    <property type="entry name" value="DNA_mismatch_repair_MutS/MSH"/>
</dbReference>
<dbReference type="InterPro" id="IPR007695">
    <property type="entry name" value="DNA_mismatch_repair_MutS-lik_N"/>
</dbReference>
<evidence type="ECO:0000256" key="1">
    <source>
        <dbReference type="ARBA" id="ARBA00006271"/>
    </source>
</evidence>
<dbReference type="InterPro" id="IPR027417">
    <property type="entry name" value="P-loop_NTPase"/>
</dbReference>
<dbReference type="PANTHER" id="PTHR11361:SF34">
    <property type="entry name" value="DNA MISMATCH REPAIR PROTEIN MSH1, MITOCHONDRIAL"/>
    <property type="match status" value="1"/>
</dbReference>
<feature type="binding site" evidence="9">
    <location>
        <begin position="597"/>
        <end position="604"/>
    </location>
    <ligand>
        <name>ATP</name>
        <dbReference type="ChEBI" id="CHEBI:30616"/>
    </ligand>
</feature>
<dbReference type="HAMAP" id="MF_00096">
    <property type="entry name" value="MutS"/>
    <property type="match status" value="1"/>
</dbReference>
<dbReference type="eggNOG" id="COG0249">
    <property type="taxonomic scope" value="Bacteria"/>
</dbReference>
<dbReference type="FunFam" id="3.40.1170.10:FF:000001">
    <property type="entry name" value="DNA mismatch repair protein MutS"/>
    <property type="match status" value="1"/>
</dbReference>
<dbReference type="CDD" id="cd03284">
    <property type="entry name" value="ABC_MutS1"/>
    <property type="match status" value="1"/>
</dbReference>
<organism evidence="12 13">
    <name type="scientific">Jeotgalicoccus saudimassiliensis</name>
    <dbReference type="NCBI Taxonomy" id="1461582"/>
    <lineage>
        <taxon>Bacteria</taxon>
        <taxon>Bacillati</taxon>
        <taxon>Bacillota</taxon>
        <taxon>Bacilli</taxon>
        <taxon>Bacillales</taxon>
        <taxon>Staphylococcaceae</taxon>
        <taxon>Jeotgalicoccus</taxon>
    </lineage>
</organism>
<dbReference type="Pfam" id="PF05188">
    <property type="entry name" value="MutS_II"/>
    <property type="match status" value="1"/>
</dbReference>
<dbReference type="Pfam" id="PF05190">
    <property type="entry name" value="MutS_IV"/>
    <property type="match status" value="1"/>
</dbReference>
<dbReference type="Gene3D" id="3.40.50.300">
    <property type="entry name" value="P-loop containing nucleotide triphosphate hydrolases"/>
    <property type="match status" value="1"/>
</dbReference>
<dbReference type="FunFam" id="1.10.1420.10:FF:000001">
    <property type="entry name" value="DNA mismatch repair protein MutS"/>
    <property type="match status" value="1"/>
</dbReference>
<dbReference type="SUPFAM" id="SSF52540">
    <property type="entry name" value="P-loop containing nucleoside triphosphate hydrolases"/>
    <property type="match status" value="1"/>
</dbReference>
<dbReference type="InterPro" id="IPR036187">
    <property type="entry name" value="DNA_mismatch_repair_MutS_sf"/>
</dbReference>
<dbReference type="PANTHER" id="PTHR11361">
    <property type="entry name" value="DNA MISMATCH REPAIR PROTEIN MUTS FAMILY MEMBER"/>
    <property type="match status" value="1"/>
</dbReference>
<dbReference type="InterPro" id="IPR007861">
    <property type="entry name" value="DNA_mismatch_repair_MutS_clamp"/>
</dbReference>
<dbReference type="PIRSF" id="PIRSF037677">
    <property type="entry name" value="DNA_mis_repair_Msh6"/>
    <property type="match status" value="1"/>
</dbReference>
<keyword evidence="13" id="KW-1185">Reference proteome</keyword>
<dbReference type="Proteomes" id="UP000044136">
    <property type="component" value="Unassembled WGS sequence"/>
</dbReference>
<dbReference type="SUPFAM" id="SSF48334">
    <property type="entry name" value="DNA repair protein MutS, domain III"/>
    <property type="match status" value="1"/>
</dbReference>
<dbReference type="GO" id="GO:0005524">
    <property type="term" value="F:ATP binding"/>
    <property type="evidence" value="ECO:0007669"/>
    <property type="project" value="UniProtKB-UniRule"/>
</dbReference>
<evidence type="ECO:0000256" key="8">
    <source>
        <dbReference type="ARBA" id="ARBA00024647"/>
    </source>
</evidence>
<gene>
    <name evidence="12" type="primary">mutS_1</name>
    <name evidence="9" type="synonym">mutS</name>
    <name evidence="12" type="ORF">BN1048_00567</name>
</gene>
<keyword evidence="7 9" id="KW-0234">DNA repair</keyword>
<keyword evidence="5 9" id="KW-0067">ATP-binding</keyword>